<proteinExistence type="predicted"/>
<evidence type="ECO:0000256" key="1">
    <source>
        <dbReference type="SAM" id="MobiDB-lite"/>
    </source>
</evidence>
<evidence type="ECO:0000259" key="2">
    <source>
        <dbReference type="PROSITE" id="PS50943"/>
    </source>
</evidence>
<evidence type="ECO:0000313" key="3">
    <source>
        <dbReference type="EMBL" id="TCO11702.1"/>
    </source>
</evidence>
<reference evidence="3 4" key="1">
    <citation type="journal article" date="2015" name="Stand. Genomic Sci.">
        <title>Genomic Encyclopedia of Bacterial and Archaeal Type Strains, Phase III: the genomes of soil and plant-associated and newly described type strains.</title>
        <authorList>
            <person name="Whitman W.B."/>
            <person name="Woyke T."/>
            <person name="Klenk H.P."/>
            <person name="Zhou Y."/>
            <person name="Lilburn T.G."/>
            <person name="Beck B.J."/>
            <person name="De Vos P."/>
            <person name="Vandamme P."/>
            <person name="Eisen J.A."/>
            <person name="Garrity G."/>
            <person name="Hugenholtz P."/>
            <person name="Kyrpides N.C."/>
        </authorList>
    </citation>
    <scope>NUCLEOTIDE SEQUENCE [LARGE SCALE GENOMIC DNA]</scope>
    <source>
        <strain evidence="3 4">VKM Ac-2538</strain>
    </source>
</reference>
<dbReference type="Proteomes" id="UP000295818">
    <property type="component" value="Unassembled WGS sequence"/>
</dbReference>
<dbReference type="EMBL" id="SLWM01000029">
    <property type="protein sequence ID" value="TCO11702.1"/>
    <property type="molecule type" value="Genomic_DNA"/>
</dbReference>
<dbReference type="SUPFAM" id="SSF50475">
    <property type="entry name" value="FMN-binding split barrel"/>
    <property type="match status" value="1"/>
</dbReference>
<evidence type="ECO:0000313" key="4">
    <source>
        <dbReference type="Proteomes" id="UP000295818"/>
    </source>
</evidence>
<comment type="caution">
    <text evidence="3">The sequence shown here is derived from an EMBL/GenBank/DDBJ whole genome shotgun (WGS) entry which is preliminary data.</text>
</comment>
<accession>A0ABY2B961</accession>
<dbReference type="RefSeq" id="WP_199240280.1">
    <property type="nucleotide sequence ID" value="NZ_SLWM01000029.1"/>
</dbReference>
<feature type="domain" description="HTH cro/C1-type" evidence="2">
    <location>
        <begin position="23"/>
        <end position="77"/>
    </location>
</feature>
<dbReference type="InterPro" id="IPR010982">
    <property type="entry name" value="Lambda_DNA-bd_dom_sf"/>
</dbReference>
<feature type="region of interest" description="Disordered" evidence="1">
    <location>
        <begin position="1"/>
        <end position="25"/>
    </location>
</feature>
<dbReference type="SMART" id="SM00530">
    <property type="entry name" value="HTH_XRE"/>
    <property type="match status" value="1"/>
</dbReference>
<gene>
    <name evidence="3" type="ORF">EV644_12971</name>
</gene>
<dbReference type="SUPFAM" id="SSF47413">
    <property type="entry name" value="lambda repressor-like DNA-binding domains"/>
    <property type="match status" value="1"/>
</dbReference>
<protein>
    <submittedName>
        <fullName evidence="3">Helix-turn-helix protein</fullName>
    </submittedName>
</protein>
<dbReference type="CDD" id="cd00093">
    <property type="entry name" value="HTH_XRE"/>
    <property type="match status" value="1"/>
</dbReference>
<dbReference type="Pfam" id="PF13560">
    <property type="entry name" value="HTH_31"/>
    <property type="match status" value="1"/>
</dbReference>
<dbReference type="Gene3D" id="1.10.260.40">
    <property type="entry name" value="lambda repressor-like DNA-binding domains"/>
    <property type="match status" value="1"/>
</dbReference>
<dbReference type="InterPro" id="IPR012349">
    <property type="entry name" value="Split_barrel_FMN-bd"/>
</dbReference>
<name>A0ABY2B961_9ACTN</name>
<dbReference type="InterPro" id="IPR024747">
    <property type="entry name" value="Pyridox_Oxase-rel"/>
</dbReference>
<organism evidence="3 4">
    <name type="scientific">Kribbella orskensis</name>
    <dbReference type="NCBI Taxonomy" id="2512216"/>
    <lineage>
        <taxon>Bacteria</taxon>
        <taxon>Bacillati</taxon>
        <taxon>Actinomycetota</taxon>
        <taxon>Actinomycetes</taxon>
        <taxon>Propionibacteriales</taxon>
        <taxon>Kribbellaceae</taxon>
        <taxon>Kribbella</taxon>
    </lineage>
</organism>
<keyword evidence="4" id="KW-1185">Reference proteome</keyword>
<dbReference type="Gene3D" id="2.30.110.10">
    <property type="entry name" value="Electron Transport, Fmn-binding Protein, Chain A"/>
    <property type="match status" value="1"/>
</dbReference>
<sequence>MMSEKERTGSGPDATGGDLARRVRRRRGALGLSREEVATRARMEPTYLDRVESAPVAMTAGALIRLADALDTSITDLLGSQPNRPPGHGRAALHPVLDDLREQECRQLIEAGGVGRVAFELGGRLSVVPVNFAIHDGSVVFRTAPTTAIGRYGTGPVAFEVDRIDEGMHEGWSVLISGTVRQAGPEESEKLRATLTVEPWAGGDREVYLVITPEQVHGRRIRAW</sequence>
<dbReference type="Pfam" id="PF12900">
    <property type="entry name" value="Pyridox_ox_2"/>
    <property type="match status" value="1"/>
</dbReference>
<dbReference type="InterPro" id="IPR001387">
    <property type="entry name" value="Cro/C1-type_HTH"/>
</dbReference>
<dbReference type="PROSITE" id="PS50943">
    <property type="entry name" value="HTH_CROC1"/>
    <property type="match status" value="1"/>
</dbReference>